<proteinExistence type="predicted"/>
<comment type="caution">
    <text evidence="2">The sequence shown here is derived from an EMBL/GenBank/DDBJ whole genome shotgun (WGS) entry which is preliminary data.</text>
</comment>
<dbReference type="EMBL" id="JAGTJR010000046">
    <property type="protein sequence ID" value="KAH7030027.1"/>
    <property type="molecule type" value="Genomic_DNA"/>
</dbReference>
<evidence type="ECO:0000313" key="3">
    <source>
        <dbReference type="Proteomes" id="UP000774617"/>
    </source>
</evidence>
<feature type="compositionally biased region" description="Polar residues" evidence="1">
    <location>
        <begin position="133"/>
        <end position="148"/>
    </location>
</feature>
<feature type="compositionally biased region" description="Low complexity" evidence="1">
    <location>
        <begin position="168"/>
        <end position="177"/>
    </location>
</feature>
<feature type="compositionally biased region" description="Low complexity" evidence="1">
    <location>
        <begin position="186"/>
        <end position="196"/>
    </location>
</feature>
<name>A0ABQ8FVK4_9PEZI</name>
<reference evidence="2 3" key="1">
    <citation type="journal article" date="2021" name="Nat. Commun.">
        <title>Genetic determinants of endophytism in the Arabidopsis root mycobiome.</title>
        <authorList>
            <person name="Mesny F."/>
            <person name="Miyauchi S."/>
            <person name="Thiergart T."/>
            <person name="Pickel B."/>
            <person name="Atanasova L."/>
            <person name="Karlsson M."/>
            <person name="Huettel B."/>
            <person name="Barry K.W."/>
            <person name="Haridas S."/>
            <person name="Chen C."/>
            <person name="Bauer D."/>
            <person name="Andreopoulos W."/>
            <person name="Pangilinan J."/>
            <person name="LaButti K."/>
            <person name="Riley R."/>
            <person name="Lipzen A."/>
            <person name="Clum A."/>
            <person name="Drula E."/>
            <person name="Henrissat B."/>
            <person name="Kohler A."/>
            <person name="Grigoriev I.V."/>
            <person name="Martin F.M."/>
            <person name="Hacquard S."/>
        </authorList>
    </citation>
    <scope>NUCLEOTIDE SEQUENCE [LARGE SCALE GENOMIC DNA]</scope>
    <source>
        <strain evidence="2 3">MPI-SDFR-AT-0080</strain>
    </source>
</reference>
<feature type="region of interest" description="Disordered" evidence="1">
    <location>
        <begin position="29"/>
        <end position="97"/>
    </location>
</feature>
<evidence type="ECO:0000313" key="2">
    <source>
        <dbReference type="EMBL" id="KAH7030027.1"/>
    </source>
</evidence>
<evidence type="ECO:0000256" key="1">
    <source>
        <dbReference type="SAM" id="MobiDB-lite"/>
    </source>
</evidence>
<organism evidence="2 3">
    <name type="scientific">Macrophomina phaseolina</name>
    <dbReference type="NCBI Taxonomy" id="35725"/>
    <lineage>
        <taxon>Eukaryota</taxon>
        <taxon>Fungi</taxon>
        <taxon>Dikarya</taxon>
        <taxon>Ascomycota</taxon>
        <taxon>Pezizomycotina</taxon>
        <taxon>Dothideomycetes</taxon>
        <taxon>Dothideomycetes incertae sedis</taxon>
        <taxon>Botryosphaeriales</taxon>
        <taxon>Botryosphaeriaceae</taxon>
        <taxon>Macrophomina</taxon>
    </lineage>
</organism>
<accession>A0ABQ8FVK4</accession>
<dbReference type="Proteomes" id="UP000774617">
    <property type="component" value="Unassembled WGS sequence"/>
</dbReference>
<protein>
    <submittedName>
        <fullName evidence="2">Uncharacterized protein</fullName>
    </submittedName>
</protein>
<feature type="compositionally biased region" description="Polar residues" evidence="1">
    <location>
        <begin position="197"/>
        <end position="212"/>
    </location>
</feature>
<feature type="region of interest" description="Disordered" evidence="1">
    <location>
        <begin position="127"/>
        <end position="212"/>
    </location>
</feature>
<gene>
    <name evidence="2" type="ORF">B0J12DRAFT_323032</name>
</gene>
<sequence>MQRLPPPPLPPWQAQLQTLPLRSLPYRPLPAYAGAPEASHAQPTYAVARGPSHSDAPSFVLRATQPHVSTSQRPPPPAFTRQPTAHHSYGIQPAPPATHAFHSLAYRPRPHAPSSTAATQPFTYPQPRAYAQTPANTHPQSYARSAATTIPRPVVPVNMPPAKKRKPAPTSTAATQPARKKARNIAASSSSYSPSANVTRTRPTSPCRNGSSHFHRLRCGHTVKTPLRDPPTACATNCEREPQPNPADNWGPAPFACPVCIARALSMLWKMDVVDLRKQHPTLDFPAYAAWVRANYIKAWEQRRDTRVRHWIPNPRPCAQLSVRERALVRWRPDEAKAPYLIEQFRRVYEKREVKMEFWDCEYKDLTVVESQWEAEPGTVYRTVERPGVHYPAEMARAI</sequence>
<keyword evidence="3" id="KW-1185">Reference proteome</keyword>